<comment type="caution">
    <text evidence="1">The sequence shown here is derived from an EMBL/GenBank/DDBJ whole genome shotgun (WGS) entry which is preliminary data.</text>
</comment>
<dbReference type="EMBL" id="JBDXSU010000001">
    <property type="protein sequence ID" value="MFB5189069.1"/>
    <property type="molecule type" value="Genomic_DNA"/>
</dbReference>
<name>A0ABV5A9W2_9BACL</name>
<evidence type="ECO:0000313" key="2">
    <source>
        <dbReference type="Proteomes" id="UP001579974"/>
    </source>
</evidence>
<evidence type="ECO:0000313" key="1">
    <source>
        <dbReference type="EMBL" id="MFB5189069.1"/>
    </source>
</evidence>
<gene>
    <name evidence="1" type="ORF">KKP3000_001509</name>
</gene>
<reference evidence="1 2" key="1">
    <citation type="journal article" date="2024" name="Int. J. Mol. Sci.">
        <title>Exploration of Alicyclobacillus spp. Genome in Search of Antibiotic Resistance.</title>
        <authorList>
            <person name="Bucka-Kolendo J."/>
            <person name="Kiousi D.E."/>
            <person name="Dekowska A."/>
            <person name="Mikolajczuk-Szczyrba A."/>
            <person name="Karadedos D.M."/>
            <person name="Michael P."/>
            <person name="Galanis A."/>
            <person name="Sokolowska B."/>
        </authorList>
    </citation>
    <scope>NUCLEOTIDE SEQUENCE [LARGE SCALE GENOMIC DNA]</scope>
    <source>
        <strain evidence="1 2">KKP 3000</strain>
    </source>
</reference>
<evidence type="ECO:0008006" key="3">
    <source>
        <dbReference type="Google" id="ProtNLM"/>
    </source>
</evidence>
<sequence length="70" mass="7584">MKTSSTVSPNTSSGNGTMGIYVNGKLIQEANGIAAVDPNSKKTTTYMPIWYVQHLMSSLNLFQSWDGDVV</sequence>
<accession>A0ABV5A9W2</accession>
<dbReference type="Proteomes" id="UP001579974">
    <property type="component" value="Unassembled WGS sequence"/>
</dbReference>
<proteinExistence type="predicted"/>
<keyword evidence="2" id="KW-1185">Reference proteome</keyword>
<protein>
    <recommendedName>
        <fullName evidence="3">Copper amine oxidase-like N-terminal domain-containing protein</fullName>
    </recommendedName>
</protein>
<dbReference type="RefSeq" id="WP_275475888.1">
    <property type="nucleotide sequence ID" value="NZ_CP162943.1"/>
</dbReference>
<organism evidence="1 2">
    <name type="scientific">Alicyclobacillus fastidiosus</name>
    <dbReference type="NCBI Taxonomy" id="392011"/>
    <lineage>
        <taxon>Bacteria</taxon>
        <taxon>Bacillati</taxon>
        <taxon>Bacillota</taxon>
        <taxon>Bacilli</taxon>
        <taxon>Bacillales</taxon>
        <taxon>Alicyclobacillaceae</taxon>
        <taxon>Alicyclobacillus</taxon>
    </lineage>
</organism>